<keyword evidence="1" id="KW-1133">Transmembrane helix</keyword>
<keyword evidence="1" id="KW-0472">Membrane</keyword>
<keyword evidence="3" id="KW-1185">Reference proteome</keyword>
<feature type="transmembrane region" description="Helical" evidence="1">
    <location>
        <begin position="47"/>
        <end position="65"/>
    </location>
</feature>
<dbReference type="Pfam" id="PF06961">
    <property type="entry name" value="DUF1294"/>
    <property type="match status" value="1"/>
</dbReference>
<reference evidence="2" key="1">
    <citation type="submission" date="2022-09" db="EMBL/GenBank/DDBJ databases">
        <title>The genome sequence of Tsuneonella sp. YG55.</title>
        <authorList>
            <person name="Liu Y."/>
        </authorList>
    </citation>
    <scope>NUCLEOTIDE SEQUENCE</scope>
    <source>
        <strain evidence="2">YG55</strain>
    </source>
</reference>
<organism evidence="2 3">
    <name type="scientific">Tsuneonella litorea</name>
    <dbReference type="NCBI Taxonomy" id="2976475"/>
    <lineage>
        <taxon>Bacteria</taxon>
        <taxon>Pseudomonadati</taxon>
        <taxon>Pseudomonadota</taxon>
        <taxon>Alphaproteobacteria</taxon>
        <taxon>Sphingomonadales</taxon>
        <taxon>Erythrobacteraceae</taxon>
        <taxon>Tsuneonella</taxon>
    </lineage>
</organism>
<name>A0A9X2W4P9_9SPHN</name>
<protein>
    <submittedName>
        <fullName evidence="2">DUF1294 domain-containing protein</fullName>
    </submittedName>
</protein>
<comment type="caution">
    <text evidence="2">The sequence shown here is derived from an EMBL/GenBank/DDBJ whole genome shotgun (WGS) entry which is preliminary data.</text>
</comment>
<sequence>MDLTIPTLIALAVVVFAAINLLTFVAFGIDKRLAETQQRRTSEATLLQLAFFGGTLGAYAGRHVFRHKTRKQPFSDNLFMIAVLQVLVIGGAMGWFLSA</sequence>
<dbReference type="RefSeq" id="WP_259963116.1">
    <property type="nucleotide sequence ID" value="NZ_JAOAMV010000008.1"/>
</dbReference>
<keyword evidence="1" id="KW-0812">Transmembrane</keyword>
<evidence type="ECO:0000313" key="3">
    <source>
        <dbReference type="Proteomes" id="UP001142648"/>
    </source>
</evidence>
<feature type="transmembrane region" description="Helical" evidence="1">
    <location>
        <begin position="77"/>
        <end position="97"/>
    </location>
</feature>
<dbReference type="AlphaFoldDB" id="A0A9X2W4P9"/>
<evidence type="ECO:0000313" key="2">
    <source>
        <dbReference type="EMBL" id="MCT2560005.1"/>
    </source>
</evidence>
<feature type="transmembrane region" description="Helical" evidence="1">
    <location>
        <begin position="7"/>
        <end position="27"/>
    </location>
</feature>
<proteinExistence type="predicted"/>
<gene>
    <name evidence="2" type="ORF">N0B51_13560</name>
</gene>
<dbReference type="InterPro" id="IPR010718">
    <property type="entry name" value="DUF1294"/>
</dbReference>
<dbReference type="Proteomes" id="UP001142648">
    <property type="component" value="Unassembled WGS sequence"/>
</dbReference>
<evidence type="ECO:0000256" key="1">
    <source>
        <dbReference type="SAM" id="Phobius"/>
    </source>
</evidence>
<accession>A0A9X2W4P9</accession>
<dbReference type="EMBL" id="JAOAMV010000008">
    <property type="protein sequence ID" value="MCT2560005.1"/>
    <property type="molecule type" value="Genomic_DNA"/>
</dbReference>